<dbReference type="Proteomes" id="UP000265520">
    <property type="component" value="Unassembled WGS sequence"/>
</dbReference>
<name>A0A392S2L6_9FABA</name>
<dbReference type="AlphaFoldDB" id="A0A392S2L6"/>
<sequence>DISMSAEKGVPANVVDVDDLDSIDQPLKKNFGGISKRLRSSSGKDVPSASKTPATRKKTTGVGPKKGWSKVTVKV</sequence>
<protein>
    <recommendedName>
        <fullName evidence="4">Envelope-like protein</fullName>
    </recommendedName>
</protein>
<organism evidence="2 3">
    <name type="scientific">Trifolium medium</name>
    <dbReference type="NCBI Taxonomy" id="97028"/>
    <lineage>
        <taxon>Eukaryota</taxon>
        <taxon>Viridiplantae</taxon>
        <taxon>Streptophyta</taxon>
        <taxon>Embryophyta</taxon>
        <taxon>Tracheophyta</taxon>
        <taxon>Spermatophyta</taxon>
        <taxon>Magnoliopsida</taxon>
        <taxon>eudicotyledons</taxon>
        <taxon>Gunneridae</taxon>
        <taxon>Pentapetalae</taxon>
        <taxon>rosids</taxon>
        <taxon>fabids</taxon>
        <taxon>Fabales</taxon>
        <taxon>Fabaceae</taxon>
        <taxon>Papilionoideae</taxon>
        <taxon>50 kb inversion clade</taxon>
        <taxon>NPAAA clade</taxon>
        <taxon>Hologalegina</taxon>
        <taxon>IRL clade</taxon>
        <taxon>Trifolieae</taxon>
        <taxon>Trifolium</taxon>
    </lineage>
</organism>
<feature type="region of interest" description="Disordered" evidence="1">
    <location>
        <begin position="31"/>
        <end position="75"/>
    </location>
</feature>
<proteinExistence type="predicted"/>
<evidence type="ECO:0000313" key="3">
    <source>
        <dbReference type="Proteomes" id="UP000265520"/>
    </source>
</evidence>
<evidence type="ECO:0000313" key="2">
    <source>
        <dbReference type="EMBL" id="MCI42682.1"/>
    </source>
</evidence>
<evidence type="ECO:0000256" key="1">
    <source>
        <dbReference type="SAM" id="MobiDB-lite"/>
    </source>
</evidence>
<feature type="non-terminal residue" evidence="2">
    <location>
        <position position="1"/>
    </location>
</feature>
<dbReference type="EMBL" id="LXQA010307522">
    <property type="protein sequence ID" value="MCI42682.1"/>
    <property type="molecule type" value="Genomic_DNA"/>
</dbReference>
<accession>A0A392S2L6</accession>
<evidence type="ECO:0008006" key="4">
    <source>
        <dbReference type="Google" id="ProtNLM"/>
    </source>
</evidence>
<comment type="caution">
    <text evidence="2">The sequence shown here is derived from an EMBL/GenBank/DDBJ whole genome shotgun (WGS) entry which is preliminary data.</text>
</comment>
<reference evidence="2 3" key="1">
    <citation type="journal article" date="2018" name="Front. Plant Sci.">
        <title>Red Clover (Trifolium pratense) and Zigzag Clover (T. medium) - A Picture of Genomic Similarities and Differences.</title>
        <authorList>
            <person name="Dluhosova J."/>
            <person name="Istvanek J."/>
            <person name="Nedelnik J."/>
            <person name="Repkova J."/>
        </authorList>
    </citation>
    <scope>NUCLEOTIDE SEQUENCE [LARGE SCALE GENOMIC DNA]</scope>
    <source>
        <strain evidence="3">cv. 10/8</strain>
        <tissue evidence="2">Leaf</tissue>
    </source>
</reference>
<keyword evidence="3" id="KW-1185">Reference proteome</keyword>